<evidence type="ECO:0000313" key="2">
    <source>
        <dbReference type="Proteomes" id="UP000184028"/>
    </source>
</evidence>
<keyword evidence="2" id="KW-1185">Reference proteome</keyword>
<reference evidence="2" key="1">
    <citation type="submission" date="2016-11" db="EMBL/GenBank/DDBJ databases">
        <authorList>
            <person name="Varghese N."/>
            <person name="Submissions S."/>
        </authorList>
    </citation>
    <scope>NUCLEOTIDE SEQUENCE [LARGE SCALE GENOMIC DNA]</scope>
    <source>
        <strain evidence="2">DSM 24724</strain>
    </source>
</reference>
<protein>
    <submittedName>
        <fullName evidence="1">Immunity protein 19</fullName>
    </submittedName>
</protein>
<gene>
    <name evidence="1" type="ORF">SAMN05444484_103161</name>
</gene>
<dbReference type="InterPro" id="IPR029086">
    <property type="entry name" value="Imm19"/>
</dbReference>
<sequence length="226" mass="26859">MDTTRSFVTMNRQITKEEIQHNTFFWKLYLCWFRGFDDKKEINIDEAVEVIETNETDFYEWERIFFNYKSIEENPRYFTDDLTNDLNFAIEFQEYEINFFLNDIYIGNLGGHFEICFFTLNELLAFEKYPVFFLLLLPMVGIEENQKPILKPIIVKHLGAIPKFEIHSEYIADCILNGLIIKSPFVETAEIGITNNQNHSVRNITAYPRYIEDVIELNKALSPFKK</sequence>
<dbReference type="AlphaFoldDB" id="A0A1M7EZS8"/>
<evidence type="ECO:0000313" key="1">
    <source>
        <dbReference type="EMBL" id="SHL97305.1"/>
    </source>
</evidence>
<accession>A0A1M7EZS8</accession>
<dbReference type="EMBL" id="FRBT01000003">
    <property type="protein sequence ID" value="SHL97305.1"/>
    <property type="molecule type" value="Genomic_DNA"/>
</dbReference>
<organism evidence="1 2">
    <name type="scientific">Flavobacterium chilense</name>
    <dbReference type="NCBI Taxonomy" id="946677"/>
    <lineage>
        <taxon>Bacteria</taxon>
        <taxon>Pseudomonadati</taxon>
        <taxon>Bacteroidota</taxon>
        <taxon>Flavobacteriia</taxon>
        <taxon>Flavobacteriales</taxon>
        <taxon>Flavobacteriaceae</taxon>
        <taxon>Flavobacterium</taxon>
    </lineage>
</organism>
<dbReference type="Pfam" id="PF15563">
    <property type="entry name" value="Imm19"/>
    <property type="match status" value="1"/>
</dbReference>
<name>A0A1M7EZS8_9FLAO</name>
<dbReference type="Proteomes" id="UP000184028">
    <property type="component" value="Unassembled WGS sequence"/>
</dbReference>
<dbReference type="STRING" id="946677.SAMN05444484_103161"/>
<proteinExistence type="predicted"/>